<dbReference type="EMBL" id="CP059833">
    <property type="protein sequence ID" value="QMV85760.1"/>
    <property type="molecule type" value="Genomic_DNA"/>
</dbReference>
<organism evidence="1 2">
    <name type="scientific">Corynebacterium hindlerae</name>
    <dbReference type="NCBI Taxonomy" id="699041"/>
    <lineage>
        <taxon>Bacteria</taxon>
        <taxon>Bacillati</taxon>
        <taxon>Actinomycetota</taxon>
        <taxon>Actinomycetes</taxon>
        <taxon>Mycobacteriales</taxon>
        <taxon>Corynebacteriaceae</taxon>
        <taxon>Corynebacterium</taxon>
    </lineage>
</organism>
<dbReference type="InterPro" id="IPR049249">
    <property type="entry name" value="DUF6882"/>
</dbReference>
<proteinExistence type="predicted"/>
<evidence type="ECO:0000313" key="2">
    <source>
        <dbReference type="Proteomes" id="UP000515570"/>
    </source>
</evidence>
<protein>
    <submittedName>
        <fullName evidence="1">Uncharacterized protein</fullName>
    </submittedName>
</protein>
<reference evidence="1 2" key="1">
    <citation type="submission" date="2020-07" db="EMBL/GenBank/DDBJ databases">
        <title>non toxigenic Corynebacterium sp. nov from a clinical source.</title>
        <authorList>
            <person name="Bernier A.-M."/>
            <person name="Bernard K."/>
        </authorList>
    </citation>
    <scope>NUCLEOTIDE SEQUENCE [LARGE SCALE GENOMIC DNA]</scope>
    <source>
        <strain evidence="2">NML 93-0612</strain>
    </source>
</reference>
<name>A0A7G5FGL9_9CORY</name>
<dbReference type="Pfam" id="PF21813">
    <property type="entry name" value="DUF6882"/>
    <property type="match status" value="1"/>
</dbReference>
<dbReference type="Proteomes" id="UP000515570">
    <property type="component" value="Chromosome"/>
</dbReference>
<keyword evidence="2" id="KW-1185">Reference proteome</keyword>
<dbReference type="RefSeq" id="WP_182386580.1">
    <property type="nucleotide sequence ID" value="NZ_CP059833.1"/>
</dbReference>
<evidence type="ECO:0000313" key="1">
    <source>
        <dbReference type="EMBL" id="QMV85760.1"/>
    </source>
</evidence>
<gene>
    <name evidence="1" type="ORF">HW450_03225</name>
</gene>
<accession>A0A7G5FGL9</accession>
<dbReference type="AlphaFoldDB" id="A0A7G5FGL9"/>
<sequence length="360" mass="39109">MNFHAPTTVSEVAADGLVRQRWVDSLIPQLIGPVVATEVSHTSDHDAEVRFGRQHGPDLTFPATRVANVTEDGWQWASLSMQEAAERFNLPELWGSVGEEHPDFIGAARTLHGGMPILRATMPGGDTAILAVWLTLPPHGPETPLLTAAGLSGRPVDAYLATNPTEAILRDGALYDLPGNMLLDDIRADAWHLSAEHQLLYDALVPHPGTYLDLATGCAHLTTTRGPLSANATVVATVTDDQWTWSWADPHLVRTPHAHAGQQLLEFGQHQLLPALCTPTLPVKCAQQWNLDIVVKPILRSWTHAFIPITADTYAVTLLSHPELQLPPLTPEVRAAVLAQNVPAPLSAERAQQFYDAARS</sequence>